<dbReference type="RefSeq" id="WP_101464406.1">
    <property type="nucleotide sequence ID" value="NZ_PJMW01000002.1"/>
</dbReference>
<protein>
    <submittedName>
        <fullName evidence="1">ESAT-6 protein secretion system EspG family protein</fullName>
    </submittedName>
</protein>
<proteinExistence type="predicted"/>
<evidence type="ECO:0000313" key="2">
    <source>
        <dbReference type="Proteomes" id="UP000233766"/>
    </source>
</evidence>
<comment type="caution">
    <text evidence="1">The sequence shown here is derived from an EMBL/GenBank/DDBJ whole genome shotgun (WGS) entry which is preliminary data.</text>
</comment>
<dbReference type="AlphaFoldDB" id="A0A2N3V880"/>
<reference evidence="1 2" key="1">
    <citation type="submission" date="2017-12" db="EMBL/GenBank/DDBJ databases">
        <title>Sequencing the genomes of 1000 Actinobacteria strains.</title>
        <authorList>
            <person name="Klenk H.-P."/>
        </authorList>
    </citation>
    <scope>NUCLEOTIDE SEQUENCE [LARGE SCALE GENOMIC DNA]</scope>
    <source>
        <strain evidence="1 2">DSM 44489</strain>
    </source>
</reference>
<dbReference type="Proteomes" id="UP000233766">
    <property type="component" value="Unassembled WGS sequence"/>
</dbReference>
<sequence>MTPTWEFTGDEFDALWAGIDEEYMPDPFIHSSEASTADAAEYALKQNWMTIKQRWGHELDDIIEALTHPDIRLIVRGYGGGERLTDPAFSVRMLAARKGDVGYLVRQRPGRTLYHSEGFIITRHDALSLGDVVAGHLPEAEAGRGQEIRLDEPADDHLDHSYGRSLVQHYDDDAAVRTLTFQQAPIDRDGFIDVEQGWSRFGPRGIVRLRLGWRDLTDDGRYVLVPGTPRVAVGADRRRVVSLINTQIAEVVRAIRDDRA</sequence>
<dbReference type="OrthoDB" id="4561431at2"/>
<evidence type="ECO:0000313" key="1">
    <source>
        <dbReference type="EMBL" id="PKV77837.1"/>
    </source>
</evidence>
<name>A0A2N3V880_9NOCA</name>
<keyword evidence="2" id="KW-1185">Reference proteome</keyword>
<dbReference type="EMBL" id="PJMW01000002">
    <property type="protein sequence ID" value="PKV77837.1"/>
    <property type="molecule type" value="Genomic_DNA"/>
</dbReference>
<accession>A0A2N3V880</accession>
<gene>
    <name evidence="1" type="ORF">ATK86_2190</name>
</gene>
<organism evidence="1 2">
    <name type="scientific">Nocardia fluminea</name>
    <dbReference type="NCBI Taxonomy" id="134984"/>
    <lineage>
        <taxon>Bacteria</taxon>
        <taxon>Bacillati</taxon>
        <taxon>Actinomycetota</taxon>
        <taxon>Actinomycetes</taxon>
        <taxon>Mycobacteriales</taxon>
        <taxon>Nocardiaceae</taxon>
        <taxon>Nocardia</taxon>
    </lineage>
</organism>